<name>A0ABC8VM66_9POAL</name>
<dbReference type="Proteomes" id="UP001497457">
    <property type="component" value="Chromosome 10rd"/>
</dbReference>
<dbReference type="PANTHER" id="PTHR44259:SF80">
    <property type="entry name" value="F-BOX DOMAIN-CONTAINING PROTEIN"/>
    <property type="match status" value="1"/>
</dbReference>
<dbReference type="Pfam" id="PF03478">
    <property type="entry name" value="Beta-prop_KIB1-4"/>
    <property type="match status" value="1"/>
</dbReference>
<dbReference type="EMBL" id="OZ075120">
    <property type="protein sequence ID" value="CAL4893553.1"/>
    <property type="molecule type" value="Genomic_DNA"/>
</dbReference>
<dbReference type="PANTHER" id="PTHR44259">
    <property type="entry name" value="OS07G0183000 PROTEIN-RELATED"/>
    <property type="match status" value="1"/>
</dbReference>
<dbReference type="AlphaFoldDB" id="A0ABC8VM66"/>
<evidence type="ECO:0000259" key="1">
    <source>
        <dbReference type="Pfam" id="PF03478"/>
    </source>
</evidence>
<keyword evidence="3" id="KW-1185">Reference proteome</keyword>
<protein>
    <recommendedName>
        <fullName evidence="1">KIB1-4 beta-propeller domain-containing protein</fullName>
    </recommendedName>
</protein>
<proteinExistence type="predicted"/>
<dbReference type="Gene3D" id="1.20.1280.50">
    <property type="match status" value="1"/>
</dbReference>
<reference evidence="2 3" key="2">
    <citation type="submission" date="2024-10" db="EMBL/GenBank/DDBJ databases">
        <authorList>
            <person name="Ryan C."/>
        </authorList>
    </citation>
    <scope>NUCLEOTIDE SEQUENCE [LARGE SCALE GENOMIC DNA]</scope>
</reference>
<dbReference type="InterPro" id="IPR005174">
    <property type="entry name" value="KIB1-4_b-propeller"/>
</dbReference>
<evidence type="ECO:0000313" key="2">
    <source>
        <dbReference type="EMBL" id="CAL4893553.1"/>
    </source>
</evidence>
<gene>
    <name evidence="2" type="ORF">URODEC1_LOCUS4849</name>
</gene>
<dbReference type="SUPFAM" id="SSF81383">
    <property type="entry name" value="F-box domain"/>
    <property type="match status" value="1"/>
</dbReference>
<feature type="domain" description="KIB1-4 beta-propeller" evidence="1">
    <location>
        <begin position="92"/>
        <end position="403"/>
    </location>
</feature>
<dbReference type="InterPro" id="IPR050942">
    <property type="entry name" value="F-box_BR-signaling"/>
</dbReference>
<dbReference type="InterPro" id="IPR036047">
    <property type="entry name" value="F-box-like_dom_sf"/>
</dbReference>
<sequence>MADASGIPDWSSLPRDLLIAVLGWLDAPSALAYAGVCAAWRAAVAAGAGVPLARTPWLFTWEPDDGTVSGGPTGATLRCVLGPRSASFPTAPFPLGRSLRCCGASHGWILASDEQSNLVLYNPFAGPSAANFIPLPPVTDFKCVRSCYSSDDEGRIEAYVHEEYCGWDAESFGSDFYHKAVLSCAPSSTGTGGAGFTAAMIHCLRRSLSFAKAGDSEWRQACTMGRTGYKVLRHITEDGQQFTLNTDLDDKYSDITHHDGRFYTVTVHGVVESWDLSGSSVEVIGTLGYVADDVLLLSRHLVSTPWGDLLQVRATMARNLDKYSQRVMVQIGKIIPHRRRMVKLRPAKALRGHAVFLGLNHSSCVHPDEFPGLRRNCIYFTTPPFADCDHPWNLGWNGMKIYDMKNNTAEDVFESSTDIYAMYPRPPAVWVIPNRNQADKACCSSLMNLSLGD</sequence>
<evidence type="ECO:0000313" key="3">
    <source>
        <dbReference type="Proteomes" id="UP001497457"/>
    </source>
</evidence>
<accession>A0ABC8VM66</accession>
<reference evidence="3" key="1">
    <citation type="submission" date="2024-06" db="EMBL/GenBank/DDBJ databases">
        <authorList>
            <person name="Ryan C."/>
        </authorList>
    </citation>
    <scope>NUCLEOTIDE SEQUENCE [LARGE SCALE GENOMIC DNA]</scope>
</reference>
<organism evidence="2 3">
    <name type="scientific">Urochloa decumbens</name>
    <dbReference type="NCBI Taxonomy" id="240449"/>
    <lineage>
        <taxon>Eukaryota</taxon>
        <taxon>Viridiplantae</taxon>
        <taxon>Streptophyta</taxon>
        <taxon>Embryophyta</taxon>
        <taxon>Tracheophyta</taxon>
        <taxon>Spermatophyta</taxon>
        <taxon>Magnoliopsida</taxon>
        <taxon>Liliopsida</taxon>
        <taxon>Poales</taxon>
        <taxon>Poaceae</taxon>
        <taxon>PACMAD clade</taxon>
        <taxon>Panicoideae</taxon>
        <taxon>Panicodae</taxon>
        <taxon>Paniceae</taxon>
        <taxon>Melinidinae</taxon>
        <taxon>Urochloa</taxon>
    </lineage>
</organism>